<dbReference type="Proteomes" id="UP001062846">
    <property type="component" value="Chromosome 4"/>
</dbReference>
<sequence length="52" mass="5907">MASPTVTFDINKQSNRYAFTHVKTEMALTPHTLMPILTSTSPHANFHCKFKN</sequence>
<evidence type="ECO:0000313" key="1">
    <source>
        <dbReference type="EMBL" id="KAI8558086.1"/>
    </source>
</evidence>
<organism evidence="1 2">
    <name type="scientific">Rhododendron molle</name>
    <name type="common">Chinese azalea</name>
    <name type="synonym">Azalea mollis</name>
    <dbReference type="NCBI Taxonomy" id="49168"/>
    <lineage>
        <taxon>Eukaryota</taxon>
        <taxon>Viridiplantae</taxon>
        <taxon>Streptophyta</taxon>
        <taxon>Embryophyta</taxon>
        <taxon>Tracheophyta</taxon>
        <taxon>Spermatophyta</taxon>
        <taxon>Magnoliopsida</taxon>
        <taxon>eudicotyledons</taxon>
        <taxon>Gunneridae</taxon>
        <taxon>Pentapetalae</taxon>
        <taxon>asterids</taxon>
        <taxon>Ericales</taxon>
        <taxon>Ericaceae</taxon>
        <taxon>Ericoideae</taxon>
        <taxon>Rhodoreae</taxon>
        <taxon>Rhododendron</taxon>
    </lineage>
</organism>
<proteinExistence type="predicted"/>
<gene>
    <name evidence="1" type="ORF">RHMOL_Rhmol04G0061300</name>
</gene>
<dbReference type="EMBL" id="CM046391">
    <property type="protein sequence ID" value="KAI8558086.1"/>
    <property type="molecule type" value="Genomic_DNA"/>
</dbReference>
<comment type="caution">
    <text evidence="1">The sequence shown here is derived from an EMBL/GenBank/DDBJ whole genome shotgun (WGS) entry which is preliminary data.</text>
</comment>
<name>A0ACC0NXS8_RHOML</name>
<protein>
    <submittedName>
        <fullName evidence="1">Uncharacterized protein</fullName>
    </submittedName>
</protein>
<reference evidence="1" key="1">
    <citation type="submission" date="2022-02" db="EMBL/GenBank/DDBJ databases">
        <title>Plant Genome Project.</title>
        <authorList>
            <person name="Zhang R.-G."/>
        </authorList>
    </citation>
    <scope>NUCLEOTIDE SEQUENCE</scope>
    <source>
        <strain evidence="1">AT1</strain>
    </source>
</reference>
<keyword evidence="2" id="KW-1185">Reference proteome</keyword>
<evidence type="ECO:0000313" key="2">
    <source>
        <dbReference type="Proteomes" id="UP001062846"/>
    </source>
</evidence>
<accession>A0ACC0NXS8</accession>